<dbReference type="GO" id="GO:0005524">
    <property type="term" value="F:ATP binding"/>
    <property type="evidence" value="ECO:0007669"/>
    <property type="project" value="InterPro"/>
</dbReference>
<keyword evidence="4" id="KW-0378">Hydrolase</keyword>
<evidence type="ECO:0000259" key="8">
    <source>
        <dbReference type="PROSITE" id="PS51999"/>
    </source>
</evidence>
<dbReference type="SUPFAM" id="SSF52540">
    <property type="entry name" value="P-loop containing nucleoside triphosphate hydrolases"/>
    <property type="match status" value="1"/>
</dbReference>
<accession>A0A367K748</accession>
<dbReference type="InterPro" id="IPR000330">
    <property type="entry name" value="SNF2_N"/>
</dbReference>
<keyword evidence="2" id="KW-0547">Nucleotide-binding</keyword>
<evidence type="ECO:0000256" key="1">
    <source>
        <dbReference type="ARBA" id="ARBA00022723"/>
    </source>
</evidence>
<dbReference type="GO" id="GO:0043596">
    <property type="term" value="C:nuclear replication fork"/>
    <property type="evidence" value="ECO:0007669"/>
    <property type="project" value="TreeGrafter"/>
</dbReference>
<evidence type="ECO:0000256" key="3">
    <source>
        <dbReference type="ARBA" id="ARBA00022771"/>
    </source>
</evidence>
<dbReference type="OrthoDB" id="448448at2759"/>
<keyword evidence="5" id="KW-0862">Zinc</keyword>
<reference evidence="9 10" key="1">
    <citation type="journal article" date="2018" name="G3 (Bethesda)">
        <title>Phylogenetic and Phylogenomic Definition of Rhizopus Species.</title>
        <authorList>
            <person name="Gryganskyi A.P."/>
            <person name="Golan J."/>
            <person name="Dolatabadi S."/>
            <person name="Mondo S."/>
            <person name="Robb S."/>
            <person name="Idnurm A."/>
            <person name="Muszewska A."/>
            <person name="Steczkiewicz K."/>
            <person name="Masonjones S."/>
            <person name="Liao H.L."/>
            <person name="Gajdeczka M.T."/>
            <person name="Anike F."/>
            <person name="Vuek A."/>
            <person name="Anishchenko I.M."/>
            <person name="Voigt K."/>
            <person name="de Hoog G.S."/>
            <person name="Smith M.E."/>
            <person name="Heitman J."/>
            <person name="Vilgalys R."/>
            <person name="Stajich J.E."/>
        </authorList>
    </citation>
    <scope>NUCLEOTIDE SEQUENCE [LARGE SCALE GENOMIC DNA]</scope>
    <source>
        <strain evidence="9 10">CBS 357.93</strain>
    </source>
</reference>
<dbReference type="Pfam" id="PF06839">
    <property type="entry name" value="Zn_ribbon_GRF"/>
    <property type="match status" value="1"/>
</dbReference>
<dbReference type="GO" id="GO:0016787">
    <property type="term" value="F:hydrolase activity"/>
    <property type="evidence" value="ECO:0007669"/>
    <property type="project" value="UniProtKB-KW"/>
</dbReference>
<evidence type="ECO:0000256" key="4">
    <source>
        <dbReference type="ARBA" id="ARBA00022801"/>
    </source>
</evidence>
<dbReference type="STRING" id="86630.A0A367K748"/>
<dbReference type="EMBL" id="PJQL01000232">
    <property type="protein sequence ID" value="RCH97997.1"/>
    <property type="molecule type" value="Genomic_DNA"/>
</dbReference>
<evidence type="ECO:0000256" key="5">
    <source>
        <dbReference type="ARBA" id="ARBA00022833"/>
    </source>
</evidence>
<dbReference type="Proteomes" id="UP000252139">
    <property type="component" value="Unassembled WGS sequence"/>
</dbReference>
<dbReference type="GO" id="GO:0031297">
    <property type="term" value="P:replication fork processing"/>
    <property type="evidence" value="ECO:0007669"/>
    <property type="project" value="TreeGrafter"/>
</dbReference>
<dbReference type="InterPro" id="IPR010666">
    <property type="entry name" value="Znf_GRF"/>
</dbReference>
<gene>
    <name evidence="9" type="primary">ZRANB3</name>
    <name evidence="9" type="ORF">CU097_014949</name>
</gene>
<dbReference type="GO" id="GO:0006281">
    <property type="term" value="P:DNA repair"/>
    <property type="evidence" value="ECO:0007669"/>
    <property type="project" value="TreeGrafter"/>
</dbReference>
<dbReference type="PANTHER" id="PTHR45766">
    <property type="entry name" value="DNA ANNEALING HELICASE AND ENDONUCLEASE ZRANB3 FAMILY MEMBER"/>
    <property type="match status" value="1"/>
</dbReference>
<evidence type="ECO:0000256" key="6">
    <source>
        <dbReference type="ARBA" id="ARBA00022840"/>
    </source>
</evidence>
<dbReference type="Pfam" id="PF00176">
    <property type="entry name" value="SNF2-rel_dom"/>
    <property type="match status" value="1"/>
</dbReference>
<dbReference type="GO" id="GO:0008270">
    <property type="term" value="F:zinc ion binding"/>
    <property type="evidence" value="ECO:0007669"/>
    <property type="project" value="UniProtKB-KW"/>
</dbReference>
<dbReference type="InterPro" id="IPR027417">
    <property type="entry name" value="P-loop_NTPase"/>
</dbReference>
<keyword evidence="3 7" id="KW-0863">Zinc-finger</keyword>
<name>A0A367K748_RHIAZ</name>
<evidence type="ECO:0000256" key="2">
    <source>
        <dbReference type="ARBA" id="ARBA00022741"/>
    </source>
</evidence>
<sequence length="677" mass="78637">MPQTCRCGQEAIILEARAPGPNQGRWYWRCAFNACRFFCWDESPHQFIRHPVEAYSSGNTLSGKRWDLGKGYTPATLSTVNNVESDFNPLNRSKTKVVFSLVSDSYITVEYSESPTILPVIKNIDHISWNEQLSKWVIPATLYAYKKAIKALPVNTPNLQIEIEPIPQPIIHTLLVNPIQIKNTYKEETESFGDDDMIDMDVMDRWSKFVESDIYSQLKEFQREGVKRAIERKGRLLIANEKGVGKVDEALAIAAVYRNEWPILVVCPEVLCLTWKYAIQQFFDLDDDEVQHLQEVKANTFNPSTVVKRKKQTTIRRTKKQRQINSQNVENDEEYIVNEEEKEEEEEEVIYKNSKPAQFYVVNHEVATRRRNLLKNVRFKMVICDGTQFVKARGNIHTKAFVTFLGDHPRLIMLSDTASHCLPAELFTGIQAVAPQLVSTFDKFAKRYCDPKQYIFGWIYDGKRNTEELDYILEKIIWHSPKMIDIASQLPRTIYETITAHIKREEKVNTDIDTTLSVMEQTRIYMDMYEKTWQAKKKFIKSYFEYISQSFKESKIAIVLYHNEGLTEFKEYFNSKEIKFADVCNFDTIDQECQNFNTTVRIALIDMKLSGLDPGCLCAADIVICCEAPLQRSKAKQIESYFESEDRIGPLFIKYLMAPNTLDDIQWPIPDNTNDYE</sequence>
<evidence type="ECO:0000256" key="7">
    <source>
        <dbReference type="PROSITE-ProRule" id="PRU01343"/>
    </source>
</evidence>
<keyword evidence="10" id="KW-1185">Reference proteome</keyword>
<organism evidence="9 10">
    <name type="scientific">Rhizopus azygosporus</name>
    <name type="common">Rhizopus microsporus var. azygosporus</name>
    <dbReference type="NCBI Taxonomy" id="86630"/>
    <lineage>
        <taxon>Eukaryota</taxon>
        <taxon>Fungi</taxon>
        <taxon>Fungi incertae sedis</taxon>
        <taxon>Mucoromycota</taxon>
        <taxon>Mucoromycotina</taxon>
        <taxon>Mucoromycetes</taxon>
        <taxon>Mucorales</taxon>
        <taxon>Mucorineae</taxon>
        <taxon>Rhizopodaceae</taxon>
        <taxon>Rhizopus</taxon>
    </lineage>
</organism>
<proteinExistence type="predicted"/>
<dbReference type="Gene3D" id="3.40.50.10810">
    <property type="entry name" value="Tandem AAA-ATPase domain"/>
    <property type="match status" value="1"/>
</dbReference>
<dbReference type="PROSITE" id="PS51999">
    <property type="entry name" value="ZF_GRF"/>
    <property type="match status" value="1"/>
</dbReference>
<dbReference type="InterPro" id="IPR038718">
    <property type="entry name" value="SNF2-like_sf"/>
</dbReference>
<keyword evidence="6" id="KW-0067">ATP-binding</keyword>
<feature type="domain" description="GRF-type" evidence="8">
    <location>
        <begin position="5"/>
        <end position="44"/>
    </location>
</feature>
<dbReference type="PANTHER" id="PTHR45766:SF6">
    <property type="entry name" value="SWI_SNF-RELATED MATRIX-ASSOCIATED ACTIN-DEPENDENT REGULATOR OF CHROMATIN SUBFAMILY A-LIKE PROTEIN 1"/>
    <property type="match status" value="1"/>
</dbReference>
<comment type="caution">
    <text evidence="9">The sequence shown here is derived from an EMBL/GenBank/DDBJ whole genome shotgun (WGS) entry which is preliminary data.</text>
</comment>
<protein>
    <submittedName>
        <fullName evidence="9">Swi SNF matrix associated, actin dependent regulator of chromatin</fullName>
    </submittedName>
</protein>
<keyword evidence="1" id="KW-0479">Metal-binding</keyword>
<evidence type="ECO:0000313" key="9">
    <source>
        <dbReference type="EMBL" id="RCH97997.1"/>
    </source>
</evidence>
<evidence type="ECO:0000313" key="10">
    <source>
        <dbReference type="Proteomes" id="UP000252139"/>
    </source>
</evidence>
<dbReference type="AlphaFoldDB" id="A0A367K748"/>